<evidence type="ECO:0000313" key="4">
    <source>
        <dbReference type="EMBL" id="RJG11036.1"/>
    </source>
</evidence>
<evidence type="ECO:0000313" key="5">
    <source>
        <dbReference type="Proteomes" id="UP000284021"/>
    </source>
</evidence>
<keyword evidence="3" id="KW-0472">Membrane</keyword>
<dbReference type="AlphaFoldDB" id="A0A418XET6"/>
<dbReference type="Proteomes" id="UP000284021">
    <property type="component" value="Unassembled WGS sequence"/>
</dbReference>
<dbReference type="RefSeq" id="WP_119955167.1">
    <property type="nucleotide sequence ID" value="NZ_QYUR01000003.1"/>
</dbReference>
<comment type="subcellular location">
    <subcellularLocation>
        <location evidence="1">Cell membrane</location>
    </subcellularLocation>
</comment>
<dbReference type="Pfam" id="PF06977">
    <property type="entry name" value="SdiA-regulated"/>
    <property type="match status" value="1"/>
</dbReference>
<sequence>MSLSFTRLQWCWSAALDNDRNLHVVSEPNLFYAYRKE</sequence>
<dbReference type="InterPro" id="IPR009722">
    <property type="entry name" value="YjiK/CarP"/>
</dbReference>
<name>A0A418XET6_9PSED</name>
<dbReference type="GO" id="GO:0005886">
    <property type="term" value="C:plasma membrane"/>
    <property type="evidence" value="ECO:0007669"/>
    <property type="project" value="UniProtKB-SubCell"/>
</dbReference>
<accession>A0A418XET6</accession>
<protein>
    <submittedName>
        <fullName evidence="4">Uncharacterized protein</fullName>
    </submittedName>
</protein>
<organism evidence="4 5">
    <name type="scientific">Pseudomonas cavernicola</name>
    <dbReference type="NCBI Taxonomy" id="2320866"/>
    <lineage>
        <taxon>Bacteria</taxon>
        <taxon>Pseudomonadati</taxon>
        <taxon>Pseudomonadota</taxon>
        <taxon>Gammaproteobacteria</taxon>
        <taxon>Pseudomonadales</taxon>
        <taxon>Pseudomonadaceae</taxon>
        <taxon>Pseudomonas</taxon>
    </lineage>
</organism>
<reference evidence="4 5" key="1">
    <citation type="submission" date="2018-09" db="EMBL/GenBank/DDBJ databases">
        <authorList>
            <person name="Zhu H."/>
        </authorList>
    </citation>
    <scope>NUCLEOTIDE SEQUENCE [LARGE SCALE GENOMIC DNA]</scope>
    <source>
        <strain evidence="4 5">K1S02-6</strain>
    </source>
</reference>
<evidence type="ECO:0000256" key="2">
    <source>
        <dbReference type="ARBA" id="ARBA00022475"/>
    </source>
</evidence>
<proteinExistence type="predicted"/>
<gene>
    <name evidence="4" type="ORF">D3879_15300</name>
</gene>
<evidence type="ECO:0000256" key="3">
    <source>
        <dbReference type="ARBA" id="ARBA00023136"/>
    </source>
</evidence>
<evidence type="ECO:0000256" key="1">
    <source>
        <dbReference type="ARBA" id="ARBA00004236"/>
    </source>
</evidence>
<dbReference type="EMBL" id="QYUR01000003">
    <property type="protein sequence ID" value="RJG11036.1"/>
    <property type="molecule type" value="Genomic_DNA"/>
</dbReference>
<keyword evidence="2" id="KW-1003">Cell membrane</keyword>
<comment type="caution">
    <text evidence="4">The sequence shown here is derived from an EMBL/GenBank/DDBJ whole genome shotgun (WGS) entry which is preliminary data.</text>
</comment>
<keyword evidence="5" id="KW-1185">Reference proteome</keyword>